<name>A0AAQ3LF55_9BACT</name>
<keyword evidence="5" id="KW-1185">Reference proteome</keyword>
<organism evidence="4 5">
    <name type="scientific">Rubellicoccus peritrichatus</name>
    <dbReference type="NCBI Taxonomy" id="3080537"/>
    <lineage>
        <taxon>Bacteria</taxon>
        <taxon>Pseudomonadati</taxon>
        <taxon>Verrucomicrobiota</taxon>
        <taxon>Opitutia</taxon>
        <taxon>Puniceicoccales</taxon>
        <taxon>Cerasicoccaceae</taxon>
        <taxon>Rubellicoccus</taxon>
    </lineage>
</organism>
<feature type="binding site" evidence="3">
    <location>
        <position position="265"/>
    </location>
    <ligand>
        <name>Mg(2+)</name>
        <dbReference type="ChEBI" id="CHEBI:18420"/>
        <label>1</label>
    </ligand>
</feature>
<protein>
    <submittedName>
        <fullName evidence="4">ADP-ribosylglycohydrolase family protein</fullName>
        <ecNumber evidence="4">3.2.2.-</ecNumber>
    </submittedName>
</protein>
<keyword evidence="3" id="KW-0479">Metal-binding</keyword>
<dbReference type="InterPro" id="IPR036705">
    <property type="entry name" value="Ribosyl_crysJ1_sf"/>
</dbReference>
<dbReference type="Pfam" id="PF03747">
    <property type="entry name" value="ADP_ribosyl_GH"/>
    <property type="match status" value="1"/>
</dbReference>
<dbReference type="InterPro" id="IPR005502">
    <property type="entry name" value="Ribosyl_crysJ1"/>
</dbReference>
<gene>
    <name evidence="4" type="ORF">RZN69_10065</name>
</gene>
<feature type="binding site" evidence="3">
    <location>
        <position position="263"/>
    </location>
    <ligand>
        <name>Mg(2+)</name>
        <dbReference type="ChEBI" id="CHEBI:18420"/>
        <label>1</label>
    </ligand>
</feature>
<dbReference type="Proteomes" id="UP001304300">
    <property type="component" value="Chromosome"/>
</dbReference>
<evidence type="ECO:0000313" key="5">
    <source>
        <dbReference type="Proteomes" id="UP001304300"/>
    </source>
</evidence>
<dbReference type="InterPro" id="IPR050792">
    <property type="entry name" value="ADP-ribosylglycohydrolase"/>
</dbReference>
<accession>A0AAQ3LF55</accession>
<dbReference type="RefSeq" id="WP_317835989.1">
    <property type="nucleotide sequence ID" value="NZ_CP136920.1"/>
</dbReference>
<comment type="cofactor">
    <cofactor evidence="3">
        <name>Mg(2+)</name>
        <dbReference type="ChEBI" id="CHEBI:18420"/>
    </cofactor>
    <text evidence="3">Binds 2 magnesium ions per subunit.</text>
</comment>
<evidence type="ECO:0000256" key="3">
    <source>
        <dbReference type="PIRSR" id="PIRSR605502-1"/>
    </source>
</evidence>
<dbReference type="Gene3D" id="1.10.4080.10">
    <property type="entry name" value="ADP-ribosylation/Crystallin J1"/>
    <property type="match status" value="1"/>
</dbReference>
<dbReference type="SUPFAM" id="SSF101478">
    <property type="entry name" value="ADP-ribosylglycohydrolase"/>
    <property type="match status" value="1"/>
</dbReference>
<reference evidence="4 5" key="1">
    <citation type="submission" date="2023-10" db="EMBL/GenBank/DDBJ databases">
        <title>Rubellicoccus peritrichatus gen. nov., sp. nov., isolated from an algae of coral reef tank.</title>
        <authorList>
            <person name="Luo J."/>
        </authorList>
    </citation>
    <scope>NUCLEOTIDE SEQUENCE [LARGE SCALE GENOMIC DNA]</scope>
    <source>
        <strain evidence="4 5">CR14</strain>
    </source>
</reference>
<dbReference type="GO" id="GO:0016798">
    <property type="term" value="F:hydrolase activity, acting on glycosyl bonds"/>
    <property type="evidence" value="ECO:0007669"/>
    <property type="project" value="UniProtKB-KW"/>
</dbReference>
<dbReference type="EMBL" id="CP136920">
    <property type="protein sequence ID" value="WOO43434.1"/>
    <property type="molecule type" value="Genomic_DNA"/>
</dbReference>
<dbReference type="KEGG" id="puo:RZN69_10065"/>
<dbReference type="GO" id="GO:0046872">
    <property type="term" value="F:metal ion binding"/>
    <property type="evidence" value="ECO:0007669"/>
    <property type="project" value="UniProtKB-KW"/>
</dbReference>
<sequence length="554" mass="62199">MAVLNQKLISIETYLDRVRGMWVGKFIGGTLGAPIEGIKDRHSFTPGDLRPELAENDDTDLQILWLHALEEHGPGLTSDDMIREWLEHYPAPWAEYGVMRANWQSGLKPPETGRHNNWFYHAGMGCPIRSEIWGAVCPGAPELAAKYAEQDGVLDHTGDAVEAEKFLAAMDASIFVEDDLSRLLDIGQSVVDPESEFYDLVVTVRQWAVEYDWETCRRRILNRFGHPEMTHVLQNLGFVILGLIQGEGDFESTICKAINCGYDSDCTAASAGAIIGGLLGFSGLPSHLRDAVPGEYQLSKFMVGFPREGSLDALCNSCGYWAQKVIAYHQSDIELEGEYSHEPIAVEAQKLPSVLADQPDHPNWSLVGPFFRPWDERFQQNEKYPDHGLATMPSIAYFAHNDSGIDTDYLDGEGAFDLAALLALPCDLKHTEKALDDRLPLGSLDTSLDRPWVGYAYTEFELPESIDLWLMFGSSGPFRVFLDGKCVLKSDSYQPLTPVSFAVEQRFVKGDHRLLIKFASTSNQPVLYFALKEHDGMHWHQKPFYLKTIWKNDF</sequence>
<keyword evidence="4" id="KW-0326">Glycosidase</keyword>
<evidence type="ECO:0000313" key="4">
    <source>
        <dbReference type="EMBL" id="WOO43434.1"/>
    </source>
</evidence>
<dbReference type="EC" id="3.2.2.-" evidence="4"/>
<keyword evidence="2 4" id="KW-0378">Hydrolase</keyword>
<dbReference type="AlphaFoldDB" id="A0AAQ3LF55"/>
<dbReference type="PANTHER" id="PTHR16222:SF24">
    <property type="entry name" value="ADP-RIBOSYLHYDROLASE ARH3"/>
    <property type="match status" value="1"/>
</dbReference>
<dbReference type="PANTHER" id="PTHR16222">
    <property type="entry name" value="ADP-RIBOSYLGLYCOHYDROLASE"/>
    <property type="match status" value="1"/>
</dbReference>
<evidence type="ECO:0000256" key="2">
    <source>
        <dbReference type="ARBA" id="ARBA00022801"/>
    </source>
</evidence>
<proteinExistence type="inferred from homology"/>
<keyword evidence="3" id="KW-0460">Magnesium</keyword>
<evidence type="ECO:0000256" key="1">
    <source>
        <dbReference type="ARBA" id="ARBA00010702"/>
    </source>
</evidence>
<comment type="similarity">
    <text evidence="1">Belongs to the ADP-ribosylglycohydrolase family.</text>
</comment>